<protein>
    <submittedName>
        <fullName evidence="7">TetR/AcrR family transcriptional regulator</fullName>
    </submittedName>
</protein>
<dbReference type="Gene3D" id="1.10.357.10">
    <property type="entry name" value="Tetracycline Repressor, domain 2"/>
    <property type="match status" value="1"/>
</dbReference>
<evidence type="ECO:0000259" key="6">
    <source>
        <dbReference type="PROSITE" id="PS50977"/>
    </source>
</evidence>
<feature type="domain" description="HTH tetR-type" evidence="6">
    <location>
        <begin position="10"/>
        <end position="70"/>
    </location>
</feature>
<evidence type="ECO:0000256" key="4">
    <source>
        <dbReference type="ARBA" id="ARBA00023163"/>
    </source>
</evidence>
<evidence type="ECO:0000256" key="5">
    <source>
        <dbReference type="PROSITE-ProRule" id="PRU00335"/>
    </source>
</evidence>
<name>A0ABS2TLP0_9ACTN</name>
<keyword evidence="1" id="KW-0678">Repressor</keyword>
<comment type="caution">
    <text evidence="7">The sequence shown here is derived from an EMBL/GenBank/DDBJ whole genome shotgun (WGS) entry which is preliminary data.</text>
</comment>
<dbReference type="Pfam" id="PF00440">
    <property type="entry name" value="TetR_N"/>
    <property type="match status" value="1"/>
</dbReference>
<evidence type="ECO:0000313" key="8">
    <source>
        <dbReference type="Proteomes" id="UP000749040"/>
    </source>
</evidence>
<dbReference type="InterPro" id="IPR023772">
    <property type="entry name" value="DNA-bd_HTH_TetR-type_CS"/>
</dbReference>
<evidence type="ECO:0000313" key="7">
    <source>
        <dbReference type="EMBL" id="MBM9504255.1"/>
    </source>
</evidence>
<dbReference type="InterPro" id="IPR001647">
    <property type="entry name" value="HTH_TetR"/>
</dbReference>
<keyword evidence="3 5" id="KW-0238">DNA-binding</keyword>
<dbReference type="PROSITE" id="PS01081">
    <property type="entry name" value="HTH_TETR_1"/>
    <property type="match status" value="1"/>
</dbReference>
<reference evidence="7 8" key="1">
    <citation type="submission" date="2021-01" db="EMBL/GenBank/DDBJ databases">
        <title>Streptomyces acididurans sp. nov., isolated from a peat swamp forest soil.</title>
        <authorList>
            <person name="Chantavorakit T."/>
            <person name="Duangmal K."/>
        </authorList>
    </citation>
    <scope>NUCLEOTIDE SEQUENCE [LARGE SCALE GENOMIC DNA]</scope>
    <source>
        <strain evidence="7 8">KK5PA1</strain>
    </source>
</reference>
<evidence type="ECO:0000256" key="3">
    <source>
        <dbReference type="ARBA" id="ARBA00023125"/>
    </source>
</evidence>
<dbReference type="Gene3D" id="1.10.10.60">
    <property type="entry name" value="Homeodomain-like"/>
    <property type="match status" value="1"/>
</dbReference>
<dbReference type="RefSeq" id="WP_205356121.1">
    <property type="nucleotide sequence ID" value="NZ_JADKYB010000003.1"/>
</dbReference>
<dbReference type="SUPFAM" id="SSF46689">
    <property type="entry name" value="Homeodomain-like"/>
    <property type="match status" value="1"/>
</dbReference>
<dbReference type="PROSITE" id="PS50977">
    <property type="entry name" value="HTH_TETR_2"/>
    <property type="match status" value="1"/>
</dbReference>
<dbReference type="InterPro" id="IPR039538">
    <property type="entry name" value="BetI_C"/>
</dbReference>
<keyword evidence="2" id="KW-0805">Transcription regulation</keyword>
<accession>A0ABS2TLP0</accession>
<dbReference type="InterPro" id="IPR009057">
    <property type="entry name" value="Homeodomain-like_sf"/>
</dbReference>
<proteinExistence type="predicted"/>
<dbReference type="Proteomes" id="UP000749040">
    <property type="component" value="Unassembled WGS sequence"/>
</dbReference>
<dbReference type="PANTHER" id="PTHR47506">
    <property type="entry name" value="TRANSCRIPTIONAL REGULATORY PROTEIN"/>
    <property type="match status" value="1"/>
</dbReference>
<keyword evidence="8" id="KW-1185">Reference proteome</keyword>
<dbReference type="PRINTS" id="PR00455">
    <property type="entry name" value="HTHTETR"/>
</dbReference>
<evidence type="ECO:0000256" key="1">
    <source>
        <dbReference type="ARBA" id="ARBA00022491"/>
    </source>
</evidence>
<dbReference type="PANTHER" id="PTHR47506:SF6">
    <property type="entry name" value="HTH-TYPE TRANSCRIPTIONAL REPRESSOR NEMR"/>
    <property type="match status" value="1"/>
</dbReference>
<dbReference type="InterPro" id="IPR036271">
    <property type="entry name" value="Tet_transcr_reg_TetR-rel_C_sf"/>
</dbReference>
<organism evidence="7 8">
    <name type="scientific">Actinacidiphila acididurans</name>
    <dbReference type="NCBI Taxonomy" id="2784346"/>
    <lineage>
        <taxon>Bacteria</taxon>
        <taxon>Bacillati</taxon>
        <taxon>Actinomycetota</taxon>
        <taxon>Actinomycetes</taxon>
        <taxon>Kitasatosporales</taxon>
        <taxon>Streptomycetaceae</taxon>
        <taxon>Actinacidiphila</taxon>
    </lineage>
</organism>
<dbReference type="SUPFAM" id="SSF48498">
    <property type="entry name" value="Tetracyclin repressor-like, C-terminal domain"/>
    <property type="match status" value="1"/>
</dbReference>
<dbReference type="Pfam" id="PF13977">
    <property type="entry name" value="TetR_C_6"/>
    <property type="match status" value="1"/>
</dbReference>
<sequence>MPKVSQRHLDARRAEILAAARRCFLRDGFHATSMQDLLLEAGLSAGAVYRYFASKQDMIAAIAEENLREVVAEVDKVVNRESAVGLGELLADLFRVIEAKHRENGFAAMALLVWSESLRDPKLAERIRTTLTQVTADLARIVRESQETGDLPSDIAAEPLTQVIVATVPGYILQLATFGPGGVAGLPDAVRAVWPDRSAPAR</sequence>
<keyword evidence="4" id="KW-0804">Transcription</keyword>
<feature type="DNA-binding region" description="H-T-H motif" evidence="5">
    <location>
        <begin position="33"/>
        <end position="52"/>
    </location>
</feature>
<evidence type="ECO:0000256" key="2">
    <source>
        <dbReference type="ARBA" id="ARBA00023015"/>
    </source>
</evidence>
<dbReference type="EMBL" id="JADKYB010000003">
    <property type="protein sequence ID" value="MBM9504255.1"/>
    <property type="molecule type" value="Genomic_DNA"/>
</dbReference>
<gene>
    <name evidence="7" type="ORF">ITX44_06850</name>
</gene>